<dbReference type="RefSeq" id="XP_013242109.1">
    <property type="nucleotide sequence ID" value="XM_013386655.1"/>
</dbReference>
<gene>
    <name evidence="1" type="ORF">K437DRAFT_158769</name>
</gene>
<protein>
    <submittedName>
        <fullName evidence="1">Uncharacterized protein</fullName>
    </submittedName>
</protein>
<dbReference type="AlphaFoldDB" id="A0A066VUW9"/>
<dbReference type="GeneID" id="25261719"/>
<dbReference type="InParanoid" id="A0A066VUW9"/>
<reference evidence="1 2" key="1">
    <citation type="submission" date="2014-05" db="EMBL/GenBank/DDBJ databases">
        <title>Draft genome sequence of a rare smut relative, Tilletiaria anomala UBC 951.</title>
        <authorList>
            <consortium name="DOE Joint Genome Institute"/>
            <person name="Toome M."/>
            <person name="Kuo A."/>
            <person name="Henrissat B."/>
            <person name="Lipzen A."/>
            <person name="Tritt A."/>
            <person name="Yoshinaga Y."/>
            <person name="Zane M."/>
            <person name="Barry K."/>
            <person name="Grigoriev I.V."/>
            <person name="Spatafora J.W."/>
            <person name="Aimea M.C."/>
        </authorList>
    </citation>
    <scope>NUCLEOTIDE SEQUENCE [LARGE SCALE GENOMIC DNA]</scope>
    <source>
        <strain evidence="1 2">UBC 951</strain>
    </source>
</reference>
<sequence length="208" mass="23092">MDRVRCDIRLAEGGIVSHLAASLSAKSSFVNGPVIAVGAHGEDSNSSGREPACLNAQLISIERAFAMMVPMRAFLRAQRRFDVFRGDAHRLMRQKEKQAGKACARLDKGVNGTANLTTGQLYESSQPSRMSKATSLVDANYPQLRCIMGLHGEPSRVELKRWSSAVVGGCLKRNQRYASNHKYGREESQLSEMGYKWISAYIERRIDN</sequence>
<organism evidence="1 2">
    <name type="scientific">Tilletiaria anomala (strain ATCC 24038 / CBS 436.72 / UBC 951)</name>
    <dbReference type="NCBI Taxonomy" id="1037660"/>
    <lineage>
        <taxon>Eukaryota</taxon>
        <taxon>Fungi</taxon>
        <taxon>Dikarya</taxon>
        <taxon>Basidiomycota</taxon>
        <taxon>Ustilaginomycotina</taxon>
        <taxon>Exobasidiomycetes</taxon>
        <taxon>Georgefischeriales</taxon>
        <taxon>Tilletiariaceae</taxon>
        <taxon>Tilletiaria</taxon>
    </lineage>
</organism>
<accession>A0A066VUW9</accession>
<proteinExistence type="predicted"/>
<keyword evidence="2" id="KW-1185">Reference proteome</keyword>
<name>A0A066VUW9_TILAU</name>
<dbReference type="EMBL" id="JMSN01000068">
    <property type="protein sequence ID" value="KDN42609.1"/>
    <property type="molecule type" value="Genomic_DNA"/>
</dbReference>
<evidence type="ECO:0000313" key="2">
    <source>
        <dbReference type="Proteomes" id="UP000027361"/>
    </source>
</evidence>
<comment type="caution">
    <text evidence="1">The sequence shown here is derived from an EMBL/GenBank/DDBJ whole genome shotgun (WGS) entry which is preliminary data.</text>
</comment>
<dbReference type="Proteomes" id="UP000027361">
    <property type="component" value="Unassembled WGS sequence"/>
</dbReference>
<dbReference type="HOGENOM" id="CLU_1321709_0_0_1"/>
<evidence type="ECO:0000313" key="1">
    <source>
        <dbReference type="EMBL" id="KDN42609.1"/>
    </source>
</evidence>